<accession>A0AAD6EDX6</accession>
<dbReference type="RefSeq" id="XP_056756044.1">
    <property type="nucleotide sequence ID" value="XM_056896296.1"/>
</dbReference>
<protein>
    <recommendedName>
        <fullName evidence="1">(S)-ureidoglycine aminohydrolase cupin domain-containing protein</fullName>
    </recommendedName>
</protein>
<comment type="caution">
    <text evidence="2">The sequence shown here is derived from an EMBL/GenBank/DDBJ whole genome shotgun (WGS) entry which is preliminary data.</text>
</comment>
<dbReference type="InterPro" id="IPR011051">
    <property type="entry name" value="RmlC_Cupin_sf"/>
</dbReference>
<dbReference type="PANTHER" id="PTHR36169">
    <property type="entry name" value="ETHANOLAMINE UTILIZATION PROTEIN EUTQ"/>
    <property type="match status" value="1"/>
</dbReference>
<reference evidence="2" key="1">
    <citation type="journal article" date="2023" name="IMA Fungus">
        <title>Comparative genomic study of the Penicillium genus elucidates a diverse pangenome and 15 lateral gene transfer events.</title>
        <authorList>
            <person name="Petersen C."/>
            <person name="Sorensen T."/>
            <person name="Nielsen M.R."/>
            <person name="Sondergaard T.E."/>
            <person name="Sorensen J.L."/>
            <person name="Fitzpatrick D.A."/>
            <person name="Frisvad J.C."/>
            <person name="Nielsen K.L."/>
        </authorList>
    </citation>
    <scope>NUCLEOTIDE SEQUENCE</scope>
    <source>
        <strain evidence="2">IBT 12815</strain>
    </source>
</reference>
<dbReference type="AlphaFoldDB" id="A0AAD6EDX6"/>
<evidence type="ECO:0000259" key="1">
    <source>
        <dbReference type="Pfam" id="PF05899"/>
    </source>
</evidence>
<sequence>MPFQIKDNTERFKIPNYGGIQNVYFAYLLGTKDTDVSHPIVGAWFRMEKGEEASPPKYEYDEIGVVIEGEINLRDETGETATVRAGDVFFFPRGSTITFSSDSYGLALKCAGRYLAKL</sequence>
<keyword evidence="3" id="KW-1185">Reference proteome</keyword>
<feature type="domain" description="(S)-ureidoglycine aminohydrolase cupin" evidence="1">
    <location>
        <begin position="55"/>
        <end position="98"/>
    </location>
</feature>
<name>A0AAD6EDX6_9EURO</name>
<dbReference type="InterPro" id="IPR010424">
    <property type="entry name" value="EutQ"/>
</dbReference>
<evidence type="ECO:0000313" key="3">
    <source>
        <dbReference type="Proteomes" id="UP001213799"/>
    </source>
</evidence>
<dbReference type="SUPFAM" id="SSF51182">
    <property type="entry name" value="RmlC-like cupins"/>
    <property type="match status" value="1"/>
</dbReference>
<proteinExistence type="predicted"/>
<dbReference type="Gene3D" id="2.60.120.10">
    <property type="entry name" value="Jelly Rolls"/>
    <property type="match status" value="1"/>
</dbReference>
<evidence type="ECO:0000313" key="2">
    <source>
        <dbReference type="EMBL" id="KAJ5608620.1"/>
    </source>
</evidence>
<dbReference type="Pfam" id="PF05899">
    <property type="entry name" value="Cupin_3"/>
    <property type="match status" value="1"/>
</dbReference>
<dbReference type="Proteomes" id="UP001213799">
    <property type="component" value="Unassembled WGS sequence"/>
</dbReference>
<dbReference type="InterPro" id="IPR008579">
    <property type="entry name" value="UGlyAH_Cupin_dom"/>
</dbReference>
<dbReference type="GeneID" id="81586538"/>
<dbReference type="EMBL" id="JAQJAE010000002">
    <property type="protein sequence ID" value="KAJ5608620.1"/>
    <property type="molecule type" value="Genomic_DNA"/>
</dbReference>
<gene>
    <name evidence="2" type="ORF">N7537_005239</name>
</gene>
<organism evidence="2 3">
    <name type="scientific">Penicillium hordei</name>
    <dbReference type="NCBI Taxonomy" id="40994"/>
    <lineage>
        <taxon>Eukaryota</taxon>
        <taxon>Fungi</taxon>
        <taxon>Dikarya</taxon>
        <taxon>Ascomycota</taxon>
        <taxon>Pezizomycotina</taxon>
        <taxon>Eurotiomycetes</taxon>
        <taxon>Eurotiomycetidae</taxon>
        <taxon>Eurotiales</taxon>
        <taxon>Aspergillaceae</taxon>
        <taxon>Penicillium</taxon>
    </lineage>
</organism>
<reference evidence="2" key="2">
    <citation type="submission" date="2023-01" db="EMBL/GenBank/DDBJ databases">
        <authorList>
            <person name="Petersen C."/>
        </authorList>
    </citation>
    <scope>NUCLEOTIDE SEQUENCE</scope>
    <source>
        <strain evidence="2">IBT 12815</strain>
    </source>
</reference>
<dbReference type="PANTHER" id="PTHR36169:SF1">
    <property type="entry name" value="ACETATE KINASE EUTQ"/>
    <property type="match status" value="1"/>
</dbReference>
<dbReference type="InterPro" id="IPR014710">
    <property type="entry name" value="RmlC-like_jellyroll"/>
</dbReference>